<name>A0A0F9JGQ5_9ZZZZ</name>
<dbReference type="EMBL" id="LAZR01017982">
    <property type="protein sequence ID" value="KKL98172.1"/>
    <property type="molecule type" value="Genomic_DNA"/>
</dbReference>
<sequence>MGSWKSKRGAKMKTPLSKEYIASQLNLMIQEEEIYKRQKDEKENYKKDS</sequence>
<organism evidence="1">
    <name type="scientific">marine sediment metagenome</name>
    <dbReference type="NCBI Taxonomy" id="412755"/>
    <lineage>
        <taxon>unclassified sequences</taxon>
        <taxon>metagenomes</taxon>
        <taxon>ecological metagenomes</taxon>
    </lineage>
</organism>
<comment type="caution">
    <text evidence="1">The sequence shown here is derived from an EMBL/GenBank/DDBJ whole genome shotgun (WGS) entry which is preliminary data.</text>
</comment>
<gene>
    <name evidence="1" type="ORF">LCGC14_1827080</name>
</gene>
<proteinExistence type="predicted"/>
<accession>A0A0F9JGQ5</accession>
<evidence type="ECO:0000313" key="1">
    <source>
        <dbReference type="EMBL" id="KKL98172.1"/>
    </source>
</evidence>
<reference evidence="1" key="1">
    <citation type="journal article" date="2015" name="Nature">
        <title>Complex archaea that bridge the gap between prokaryotes and eukaryotes.</title>
        <authorList>
            <person name="Spang A."/>
            <person name="Saw J.H."/>
            <person name="Jorgensen S.L."/>
            <person name="Zaremba-Niedzwiedzka K."/>
            <person name="Martijn J."/>
            <person name="Lind A.E."/>
            <person name="van Eijk R."/>
            <person name="Schleper C."/>
            <person name="Guy L."/>
            <person name="Ettema T.J."/>
        </authorList>
    </citation>
    <scope>NUCLEOTIDE SEQUENCE</scope>
</reference>
<protein>
    <submittedName>
        <fullName evidence="1">Uncharacterized protein</fullName>
    </submittedName>
</protein>
<dbReference type="AlphaFoldDB" id="A0A0F9JGQ5"/>